<feature type="compositionally biased region" description="Basic and acidic residues" evidence="1">
    <location>
        <begin position="268"/>
        <end position="286"/>
    </location>
</feature>
<reference evidence="2" key="1">
    <citation type="journal article" date="2005" name="BMC Biol.">
        <title>The sequence of rice chromosomes 11 and 12, rich in disease resistance genes and recent gene duplications.</title>
        <authorList>
            <consortium name="The rice chromosomes 11 and 12 sequencing consortia"/>
        </authorList>
    </citation>
    <scope>NUCLEOTIDE SEQUENCE [LARGE SCALE GENOMIC DNA]</scope>
</reference>
<reference evidence="2" key="2">
    <citation type="submission" date="2005-04" db="EMBL/GenBank/DDBJ databases">
        <authorList>
            <person name="Buell C.R."/>
            <person name="Wing R.A."/>
            <person name="McCombie W.A."/>
            <person name="Ouyang S."/>
        </authorList>
    </citation>
    <scope>NUCLEOTIDE SEQUENCE</scope>
</reference>
<evidence type="ECO:0000313" key="2">
    <source>
        <dbReference type="EMBL" id="ABA99443.2"/>
    </source>
</evidence>
<dbReference type="EMBL" id="DP000011">
    <property type="protein sequence ID" value="ABA99443.2"/>
    <property type="molecule type" value="Genomic_DNA"/>
</dbReference>
<accession>Q2QP66</accession>
<proteinExistence type="predicted"/>
<gene>
    <name evidence="2" type="ordered locus">LOC_Os12g35540</name>
</gene>
<feature type="compositionally biased region" description="Polar residues" evidence="1">
    <location>
        <begin position="383"/>
        <end position="395"/>
    </location>
</feature>
<feature type="region of interest" description="Disordered" evidence="1">
    <location>
        <begin position="266"/>
        <end position="286"/>
    </location>
</feature>
<evidence type="ECO:0000256" key="1">
    <source>
        <dbReference type="SAM" id="MobiDB-lite"/>
    </source>
</evidence>
<organism evidence="2">
    <name type="scientific">Oryza sativa subsp. japonica</name>
    <name type="common">Rice</name>
    <dbReference type="NCBI Taxonomy" id="39947"/>
    <lineage>
        <taxon>Eukaryota</taxon>
        <taxon>Viridiplantae</taxon>
        <taxon>Streptophyta</taxon>
        <taxon>Embryophyta</taxon>
        <taxon>Tracheophyta</taxon>
        <taxon>Spermatophyta</taxon>
        <taxon>Magnoliopsida</taxon>
        <taxon>Liliopsida</taxon>
        <taxon>Poales</taxon>
        <taxon>Poaceae</taxon>
        <taxon>BOP clade</taxon>
        <taxon>Oryzoideae</taxon>
        <taxon>Oryzeae</taxon>
        <taxon>Oryzinae</taxon>
        <taxon>Oryza</taxon>
        <taxon>Oryza sativa</taxon>
    </lineage>
</organism>
<reference evidence="2" key="3">
    <citation type="submission" date="2006-01" db="EMBL/GenBank/DDBJ databases">
        <authorList>
            <person name="Buell R."/>
        </authorList>
    </citation>
    <scope>NUCLEOTIDE SEQUENCE</scope>
</reference>
<name>Q2QP66_ORYSJ</name>
<protein>
    <submittedName>
        <fullName evidence="2">Uncharacterized protein</fullName>
    </submittedName>
</protein>
<feature type="region of interest" description="Disordered" evidence="1">
    <location>
        <begin position="372"/>
        <end position="397"/>
    </location>
</feature>
<sequence length="582" mass="66692">MVTTTNINDYINNNKDSTEDEVTFAQVEMVYDNEQTGYTQMLQLPRDLVILFKILHPEDQDNIHIIWYQSFRCHGRMYIHLPFYGSADPEEYFGWVNQMEIELEAQCFCEEKKLQRATLELKHVKQGTKSVQAYYDELSSCLCRANAIDDLDAIEYFKRGLSPKIATAIEGRYARSVRGFLIYAIKEEKKWEYYCKKKRSISPSKKMKVDDSTPTPNCLRPLENTIVDGGTFAPGVQVALEEVAVDDHCSIDAPCYADLEMQQNPSENESHIAKLSERDKKSVLSDSTKYEVESIHNESERNTPHKKRGLECKACEDVFDSNKLISTFSVVSPNVQVCKEKDEEIVVNPMKCQEDKRIEKIDLMENYPTTALSINHDDKGGKNSETTPTFDTSPQELKGNKDESYFCKHEELVSEFVDTLDQRDILIANKFDLVELITHDEVFTKILPVEILCYIILDKHVEIHDMLEKVSEIASLKSLNSIHVCKYTFNLIGGYAENKFYMCAICITCDKLADLRLKLVNNHAFEPSYAQPSHQPVAYTPGTPFDNSINALSHTLELEHIYLILTISNVAFTVIQVEYQLT</sequence>
<dbReference type="AlphaFoldDB" id="Q2QP66"/>